<proteinExistence type="evidence at protein level"/>
<keyword evidence="6" id="KW-1185">Reference proteome</keyword>
<feature type="domain" description="DUF632" evidence="2">
    <location>
        <begin position="269"/>
        <end position="571"/>
    </location>
</feature>
<evidence type="ECO:0000313" key="4">
    <source>
        <dbReference type="EMBL" id="ONM40833.1"/>
    </source>
</evidence>
<feature type="compositionally biased region" description="Basic and acidic residues" evidence="1">
    <location>
        <begin position="580"/>
        <end position="591"/>
    </location>
</feature>
<organism evidence="4">
    <name type="scientific">Zea mays</name>
    <name type="common">Maize</name>
    <dbReference type="NCBI Taxonomy" id="4577"/>
    <lineage>
        <taxon>Eukaryota</taxon>
        <taxon>Viridiplantae</taxon>
        <taxon>Streptophyta</taxon>
        <taxon>Embryophyta</taxon>
        <taxon>Tracheophyta</taxon>
        <taxon>Spermatophyta</taxon>
        <taxon>Magnoliopsida</taxon>
        <taxon>Liliopsida</taxon>
        <taxon>Poales</taxon>
        <taxon>Poaceae</taxon>
        <taxon>PACMAD clade</taxon>
        <taxon>Panicoideae</taxon>
        <taxon>Andropogonodae</taxon>
        <taxon>Andropogoneae</taxon>
        <taxon>Tripsacinae</taxon>
        <taxon>Zea</taxon>
    </lineage>
</organism>
<evidence type="ECO:0000313" key="5">
    <source>
        <dbReference type="EnsemblPlants" id="Zm00001eb160590_P001"/>
    </source>
</evidence>
<evidence type="ECO:0000313" key="6">
    <source>
        <dbReference type="Proteomes" id="UP000007305"/>
    </source>
</evidence>
<dbReference type="PANTHER" id="PTHR21450">
    <property type="entry name" value="PROTEIN ALTERED PHOSPHATE STARVATION RESPONSE 1"/>
    <property type="match status" value="1"/>
</dbReference>
<feature type="region of interest" description="Disordered" evidence="1">
    <location>
        <begin position="580"/>
        <end position="622"/>
    </location>
</feature>
<feature type="compositionally biased region" description="Pro residues" evidence="1">
    <location>
        <begin position="95"/>
        <end position="106"/>
    </location>
</feature>
<dbReference type="EMBL" id="CM007649">
    <property type="protein sequence ID" value="ONM40830.1"/>
    <property type="molecule type" value="Genomic_DNA"/>
</dbReference>
<dbReference type="GeneID" id="103651534"/>
<gene>
    <name evidence="5" type="primary">LOC103651534</name>
    <name evidence="4" type="ORF">ZEAMMB73_Zm00001d044312</name>
</gene>
<dbReference type="EnsemblPlants" id="Zm00001eb160590_T001">
    <property type="protein sequence ID" value="Zm00001eb160590_P001"/>
    <property type="gene ID" value="Zm00001eb160590"/>
</dbReference>
<evidence type="ECO:0007829" key="7">
    <source>
        <dbReference type="PeptideAtlas" id="A0A1D6NKS2"/>
    </source>
</evidence>
<reference evidence="5" key="2">
    <citation type="submission" date="2019-07" db="EMBL/GenBank/DDBJ databases">
        <authorList>
            <person name="Seetharam A."/>
            <person name="Woodhouse M."/>
            <person name="Cannon E."/>
        </authorList>
    </citation>
    <scope>NUCLEOTIDE SEQUENCE [LARGE SCALE GENOMIC DNA]</scope>
    <source>
        <strain evidence="5">cv. B73</strain>
    </source>
</reference>
<dbReference type="InterPro" id="IPR006867">
    <property type="entry name" value="DUF632"/>
</dbReference>
<dbReference type="IntAct" id="A0A1D6NKS2">
    <property type="interactions" value="4"/>
</dbReference>
<dbReference type="Pfam" id="PF04783">
    <property type="entry name" value="DUF630"/>
    <property type="match status" value="1"/>
</dbReference>
<dbReference type="ExpressionAtlas" id="A0A1D6NKS2">
    <property type="expression patterns" value="baseline and differential"/>
</dbReference>
<dbReference type="Gramene" id="Zm00001eb160590_T001">
    <property type="protein sequence ID" value="Zm00001eb160590_P001"/>
    <property type="gene ID" value="Zm00001eb160590"/>
</dbReference>
<evidence type="ECO:0000256" key="1">
    <source>
        <dbReference type="SAM" id="MobiDB-lite"/>
    </source>
</evidence>
<dbReference type="PANTHER" id="PTHR21450:SF21">
    <property type="entry name" value="REDUCTASE SUBUNIT C, PUTATIVE (DUF630 AND DUF632)-RELATED"/>
    <property type="match status" value="1"/>
</dbReference>
<evidence type="ECO:0000259" key="3">
    <source>
        <dbReference type="Pfam" id="PF04783"/>
    </source>
</evidence>
<dbReference type="eggNOG" id="ENOG502QRIQ">
    <property type="taxonomic scope" value="Eukaryota"/>
</dbReference>
<keyword evidence="7" id="KW-1267">Proteomics identification</keyword>
<feature type="compositionally biased region" description="Basic and acidic residues" evidence="1">
    <location>
        <begin position="8"/>
        <end position="21"/>
    </location>
</feature>
<name>A0A1D6NKS2_MAIZE</name>
<feature type="domain" description="DUF630" evidence="3">
    <location>
        <begin position="1"/>
        <end position="58"/>
    </location>
</feature>
<dbReference type="Proteomes" id="UP000007305">
    <property type="component" value="Chromosome 3"/>
</dbReference>
<accession>A0A1D6NKS2</accession>
<dbReference type="InterPro" id="IPR006868">
    <property type="entry name" value="DUF630"/>
</dbReference>
<dbReference type="RefSeq" id="XP_008675406.1">
    <property type="nucleotide sequence ID" value="XM_008677184.4"/>
</dbReference>
<evidence type="ECO:0000259" key="2">
    <source>
        <dbReference type="Pfam" id="PF04782"/>
    </source>
</evidence>
<feature type="compositionally biased region" description="Pro residues" evidence="1">
    <location>
        <begin position="73"/>
        <end position="87"/>
    </location>
</feature>
<dbReference type="OrthoDB" id="1919226at2759"/>
<reference evidence="4 6" key="1">
    <citation type="submission" date="2015-12" db="EMBL/GenBank/DDBJ databases">
        <title>Update maize B73 reference genome by single molecule sequencing technologies.</title>
        <authorList>
            <consortium name="Maize Genome Sequencing Project"/>
            <person name="Ware D."/>
        </authorList>
    </citation>
    <scope>NUCLEOTIDE SEQUENCE [LARGE SCALE GENOMIC DNA]</scope>
    <source>
        <strain evidence="6">cv. B73</strain>
        <tissue evidence="4">Seedling</tissue>
    </source>
</reference>
<dbReference type="PaxDb" id="4577-GRMZM2G142913_P01"/>
<dbReference type="RefSeq" id="XP_008675404.1">
    <property type="nucleotide sequence ID" value="XM_008677182.4"/>
</dbReference>
<feature type="region of interest" description="Disordered" evidence="1">
    <location>
        <begin position="1"/>
        <end position="21"/>
    </location>
</feature>
<feature type="region of interest" description="Disordered" evidence="1">
    <location>
        <begin position="66"/>
        <end position="109"/>
    </location>
</feature>
<protein>
    <submittedName>
        <fullName evidence="4">DUF630 family protein</fullName>
    </submittedName>
</protein>
<sequence>MGCSNSKVDNEEPVRRSKDRRQLMKQLVRRRPELAAVHIAYLHALRNTGATLRQFVELESALSQQPPVDLVVPPSPTPQPPPPPPPELSVTSSLPPSPCPPPPVPFSPVTTIRKMEKRDGELPPPPPPLVLSPIRLRKMEDEFHGGDFTDDDDTDSCSTPLPPPLPPGIDWEDLDPYNVCPLSFPSPFADRNDKEVASHVTMDNDPEVDTEFYGEEDESMLGNNDVIVDRVHVNPAKGRALGDGNSSTVSWVTKDSDSMAVPWRSKKSLVEIVKEIDEYFLKAAASGNDVVIFLDSAGGRPDALEVEAKKGAGKNSKPAKVFSTLSWSWSFKSQQASREASVLNSSASGYGYHGKTLEKLYDEEQKLYKLIKDEEFARLQYKKHVSVLQKLESGGHDRLHAERLRDSIEELQTRIISLEEAVSLACFSISNLRDEELYPQIIELSAGLVHMWKNMHECHQVQNHIAQQVSLLGNRPGSEPTSDTHRQATSQLEIEVSGWHTAFCNLITSQREYVSILSQWIGLTDCLPDDGGLMRSSSGILSLSEELQRALDRLPEKVAAEAIKTFMSVIHSIVVQQSEERQLKKKSDNMDSKFQTQLEKHSENTMQNSAQPPNKNNYSASKNGTKLDAFIKQVEEEKARYLTSVRVSRAMTLNSLQTSLRNVFHALEGFSGVCVQAFEGISRCSEVAVIHSGAASPAISS</sequence>
<dbReference type="OMA" id="WIKLTDC"/>
<reference evidence="5" key="3">
    <citation type="submission" date="2021-05" db="UniProtKB">
        <authorList>
            <consortium name="EnsemblPlants"/>
        </authorList>
    </citation>
    <scope>IDENTIFICATION</scope>
    <source>
        <strain evidence="5">cv. B73</strain>
    </source>
</reference>
<dbReference type="Pfam" id="PF04782">
    <property type="entry name" value="DUF632"/>
    <property type="match status" value="1"/>
</dbReference>
<dbReference type="AlphaFoldDB" id="A0A1D6NKS2"/>
<feature type="compositionally biased region" description="Polar residues" evidence="1">
    <location>
        <begin position="604"/>
        <end position="622"/>
    </location>
</feature>
<dbReference type="KEGG" id="zma:103651534"/>
<dbReference type="EMBL" id="CM007649">
    <property type="protein sequence ID" value="ONM40833.1"/>
    <property type="molecule type" value="Genomic_DNA"/>
</dbReference>
<dbReference type="SMR" id="A0A1D6NKS2"/>